<name>A0A154QH16_9GAMM</name>
<evidence type="ECO:0000256" key="1">
    <source>
        <dbReference type="SAM" id="MobiDB-lite"/>
    </source>
</evidence>
<dbReference type="EMBL" id="LVJS01000043">
    <property type="protein sequence ID" value="KZC23539.1"/>
    <property type="molecule type" value="Genomic_DNA"/>
</dbReference>
<proteinExistence type="predicted"/>
<keyword evidence="3" id="KW-1185">Reference proteome</keyword>
<feature type="region of interest" description="Disordered" evidence="1">
    <location>
        <begin position="92"/>
        <end position="115"/>
    </location>
</feature>
<evidence type="ECO:0000313" key="2">
    <source>
        <dbReference type="EMBL" id="KZC23539.1"/>
    </source>
</evidence>
<dbReference type="STRING" id="416169.RHOFW104T7_13130"/>
<accession>A0A154QH16</accession>
<dbReference type="Proteomes" id="UP000076131">
    <property type="component" value="Unassembled WGS sequence"/>
</dbReference>
<organism evidence="2 3">
    <name type="scientific">Rhodanobacter thiooxydans</name>
    <dbReference type="NCBI Taxonomy" id="416169"/>
    <lineage>
        <taxon>Bacteria</taxon>
        <taxon>Pseudomonadati</taxon>
        <taxon>Pseudomonadota</taxon>
        <taxon>Gammaproteobacteria</taxon>
        <taxon>Lysobacterales</taxon>
        <taxon>Rhodanobacteraceae</taxon>
        <taxon>Rhodanobacter</taxon>
    </lineage>
</organism>
<comment type="caution">
    <text evidence="2">The sequence shown here is derived from an EMBL/GenBank/DDBJ whole genome shotgun (WGS) entry which is preliminary data.</text>
</comment>
<reference evidence="2 3" key="1">
    <citation type="journal article" date="2016" name="MBio">
        <title>Lateral Gene Transfer in a Heavy Metal-Contaminated-Groundwater Microbial Community.</title>
        <authorList>
            <person name="Hemme C.L."/>
            <person name="Green S.J."/>
            <person name="Rishishwar L."/>
            <person name="Prakash O."/>
            <person name="Pettenato A."/>
            <person name="Chakraborty R."/>
            <person name="Deutschbauer A.M."/>
            <person name="Van Nostrand J.D."/>
            <person name="Wu L."/>
            <person name="He Z."/>
            <person name="Jordan I.K."/>
            <person name="Hazen T.C."/>
            <person name="Arkin A.P."/>
            <person name="Kostka J.E."/>
            <person name="Zhou J."/>
        </authorList>
    </citation>
    <scope>NUCLEOTIDE SEQUENCE [LARGE SCALE GENOMIC DNA]</scope>
    <source>
        <strain evidence="2 3">FW104-T7</strain>
    </source>
</reference>
<protein>
    <submittedName>
        <fullName evidence="2">Uncharacterized protein</fullName>
    </submittedName>
</protein>
<sequence>MSDIKMRGPEGCANTLSFGGESFAAKKGVFTVPVEAFEHLKRHGFVAIGQPKTEEELAEEERQRVAAEEAARLEAEEAARVAAEQEAAAEAERIAAEEAAKAAADAASDAGKGGK</sequence>
<dbReference type="RefSeq" id="WP_063107761.1">
    <property type="nucleotide sequence ID" value="NZ_LVJS01000043.1"/>
</dbReference>
<gene>
    <name evidence="2" type="ORF">RHOFW104T7_13130</name>
</gene>
<dbReference type="AlphaFoldDB" id="A0A154QH16"/>
<evidence type="ECO:0000313" key="3">
    <source>
        <dbReference type="Proteomes" id="UP000076131"/>
    </source>
</evidence>